<protein>
    <submittedName>
        <fullName evidence="1">Uncharacterized protein</fullName>
    </submittedName>
</protein>
<comment type="caution">
    <text evidence="1">The sequence shown here is derived from an EMBL/GenBank/DDBJ whole genome shotgun (WGS) entry which is preliminary data.</text>
</comment>
<keyword evidence="2" id="KW-1185">Reference proteome</keyword>
<sequence>MPGLHETGTFHFDEDGVHLLSSGGSTVGYYQLVMKDLCVGLRRDADDGRVNTT</sequence>
<dbReference type="Proteomes" id="UP001501442">
    <property type="component" value="Unassembled WGS sequence"/>
</dbReference>
<gene>
    <name evidence="1" type="ORF">GCM10023196_076050</name>
</gene>
<organism evidence="1 2">
    <name type="scientific">Actinoallomurus vinaceus</name>
    <dbReference type="NCBI Taxonomy" id="1080074"/>
    <lineage>
        <taxon>Bacteria</taxon>
        <taxon>Bacillati</taxon>
        <taxon>Actinomycetota</taxon>
        <taxon>Actinomycetes</taxon>
        <taxon>Streptosporangiales</taxon>
        <taxon>Thermomonosporaceae</taxon>
        <taxon>Actinoallomurus</taxon>
    </lineage>
</organism>
<reference evidence="2" key="1">
    <citation type="journal article" date="2019" name="Int. J. Syst. Evol. Microbiol.">
        <title>The Global Catalogue of Microorganisms (GCM) 10K type strain sequencing project: providing services to taxonomists for standard genome sequencing and annotation.</title>
        <authorList>
            <consortium name="The Broad Institute Genomics Platform"/>
            <consortium name="The Broad Institute Genome Sequencing Center for Infectious Disease"/>
            <person name="Wu L."/>
            <person name="Ma J."/>
        </authorList>
    </citation>
    <scope>NUCLEOTIDE SEQUENCE [LARGE SCALE GENOMIC DNA]</scope>
    <source>
        <strain evidence="2">JCM 17939</strain>
    </source>
</reference>
<proteinExistence type="predicted"/>
<evidence type="ECO:0000313" key="2">
    <source>
        <dbReference type="Proteomes" id="UP001501442"/>
    </source>
</evidence>
<accession>A0ABP8UQ80</accession>
<dbReference type="EMBL" id="BAABHK010000013">
    <property type="protein sequence ID" value="GAA4634455.1"/>
    <property type="molecule type" value="Genomic_DNA"/>
</dbReference>
<evidence type="ECO:0000313" key="1">
    <source>
        <dbReference type="EMBL" id="GAA4634455.1"/>
    </source>
</evidence>
<name>A0ABP8UQ80_9ACTN</name>